<comment type="subunit">
    <text evidence="4 5">Homodimer.</text>
</comment>
<feature type="binding site" evidence="4">
    <location>
        <begin position="116"/>
        <end position="119"/>
    </location>
    <ligand>
        <name>pyridoxal 5'-phosphate</name>
        <dbReference type="ChEBI" id="CHEBI:597326"/>
    </ligand>
</feature>
<sequence length="458" mass="52111">MKPLIFPVQMDLVRPEEDAIYMCSNSLGLKPEKVDEYMNELLDMWANWGVLFQFEGRFAGRDIDLPPRGAMERMVGGLPYEVALMNGLTVNLHCALIHFYRPSRERFKILIESQAFPSDMYAVKSHLSMHGIKDEEGLVLLRPRANEQTLRKEDILDLIERNGDEIALILLPGVQYYTGQYFDIPTITRAGHEKGCIVGWDLAHSVGNVELHLHEWDVDFAVWCTYKYMCGGQGAIGGFFLHEKHWGRDAPRLDGWWGTRDDVRFRMEAQIHPAPGADSFRISNPPAWIVVTVLAALEVRFRSDQHEGNDEEAVLVDWVLGTPSEVHQRGTQGKTQGDKVKKKKKGYGFQRVSLPHTAQQRHVIPLRSGDARCVLSRSRDPITLVTPSDPRERGCMISVAMDGCGAEEVHEELLKRGVVTDMRVPEVIRVAPFPLYNTFEDVWNFVQMLRDVILLFSS</sequence>
<organism evidence="7">
    <name type="scientific">Darwinula stevensoni</name>
    <dbReference type="NCBI Taxonomy" id="69355"/>
    <lineage>
        <taxon>Eukaryota</taxon>
        <taxon>Metazoa</taxon>
        <taxon>Ecdysozoa</taxon>
        <taxon>Arthropoda</taxon>
        <taxon>Crustacea</taxon>
        <taxon>Oligostraca</taxon>
        <taxon>Ostracoda</taxon>
        <taxon>Podocopa</taxon>
        <taxon>Podocopida</taxon>
        <taxon>Darwinulocopina</taxon>
        <taxon>Darwinuloidea</taxon>
        <taxon>Darwinulidae</taxon>
        <taxon>Darwinula</taxon>
    </lineage>
</organism>
<dbReference type="GO" id="GO:0030429">
    <property type="term" value="F:kynureninase activity"/>
    <property type="evidence" value="ECO:0007669"/>
    <property type="project" value="UniProtKB-UniRule"/>
</dbReference>
<protein>
    <recommendedName>
        <fullName evidence="4 5">Kynureninase</fullName>
        <ecNumber evidence="4 5">3.7.1.3</ecNumber>
    </recommendedName>
    <alternativeName>
        <fullName evidence="4">L-kynurenine hydrolase</fullName>
    </alternativeName>
</protein>
<dbReference type="GO" id="GO:0043420">
    <property type="term" value="P:anthranilate metabolic process"/>
    <property type="evidence" value="ECO:0007669"/>
    <property type="project" value="UniProtKB-UniRule"/>
</dbReference>
<feature type="binding site" evidence="4">
    <location>
        <position position="89"/>
    </location>
    <ligand>
        <name>pyridoxal 5'-phosphate</name>
        <dbReference type="ChEBI" id="CHEBI:597326"/>
    </ligand>
</feature>
<dbReference type="PANTHER" id="PTHR14084">
    <property type="entry name" value="KYNURENINASE"/>
    <property type="match status" value="1"/>
</dbReference>
<accession>A0A7R9A6N6</accession>
<dbReference type="InterPro" id="IPR015421">
    <property type="entry name" value="PyrdxlP-dep_Trfase_major"/>
</dbReference>
<name>A0A7R9A6N6_9CRUS</name>
<dbReference type="HAMAP" id="MF_01970">
    <property type="entry name" value="Kynureninase"/>
    <property type="match status" value="1"/>
</dbReference>
<dbReference type="GO" id="GO:0019441">
    <property type="term" value="P:L-tryptophan catabolic process to kynurenine"/>
    <property type="evidence" value="ECO:0007669"/>
    <property type="project" value="TreeGrafter"/>
</dbReference>
<comment type="caution">
    <text evidence="4">Lacks conserved residue(s) required for the propagation of feature annotation.</text>
</comment>
<dbReference type="EMBL" id="LR900288">
    <property type="protein sequence ID" value="CAD7245061.1"/>
    <property type="molecule type" value="Genomic_DNA"/>
</dbReference>
<dbReference type="Pfam" id="PF22580">
    <property type="entry name" value="KYNU_C"/>
    <property type="match status" value="1"/>
</dbReference>
<keyword evidence="2 4" id="KW-0378">Hydrolase</keyword>
<dbReference type="GO" id="GO:0019805">
    <property type="term" value="P:quinolinate biosynthetic process"/>
    <property type="evidence" value="ECO:0007669"/>
    <property type="project" value="UniProtKB-UniRule"/>
</dbReference>
<feature type="binding site" evidence="4">
    <location>
        <position position="284"/>
    </location>
    <ligand>
        <name>pyridoxal 5'-phosphate</name>
        <dbReference type="ChEBI" id="CHEBI:597326"/>
    </ligand>
</feature>
<dbReference type="Gene3D" id="3.40.640.10">
    <property type="entry name" value="Type I PLP-dependent aspartate aminotransferase-like (Major domain)"/>
    <property type="match status" value="1"/>
</dbReference>
<dbReference type="PIRSF" id="PIRSF038800">
    <property type="entry name" value="KYNU"/>
    <property type="match status" value="1"/>
</dbReference>
<keyword evidence="1 4" id="KW-0662">Pyridine nucleotide biosynthesis</keyword>
<feature type="binding site" evidence="4">
    <location>
        <position position="201"/>
    </location>
    <ligand>
        <name>pyridoxal 5'-phosphate</name>
        <dbReference type="ChEBI" id="CHEBI:597326"/>
    </ligand>
</feature>
<evidence type="ECO:0000256" key="2">
    <source>
        <dbReference type="ARBA" id="ARBA00022801"/>
    </source>
</evidence>
<feature type="binding site" evidence="4">
    <location>
        <position position="256"/>
    </location>
    <ligand>
        <name>pyridoxal 5'-phosphate</name>
        <dbReference type="ChEBI" id="CHEBI:597326"/>
    </ligand>
</feature>
<keyword evidence="4 5" id="KW-0963">Cytoplasm</keyword>
<dbReference type="OrthoDB" id="5978656at2759"/>
<dbReference type="GO" id="GO:0097053">
    <property type="term" value="P:L-kynurenine catabolic process"/>
    <property type="evidence" value="ECO:0007669"/>
    <property type="project" value="UniProtKB-UniRule"/>
</dbReference>
<comment type="pathway">
    <text evidence="4 5">Cofactor biosynthesis; NAD(+) biosynthesis; quinolinate from L-kynurenine: step 2/3.</text>
</comment>
<dbReference type="Pfam" id="PF00266">
    <property type="entry name" value="Aminotran_5"/>
    <property type="match status" value="1"/>
</dbReference>
<feature type="binding site" evidence="4">
    <location>
        <position position="88"/>
    </location>
    <ligand>
        <name>pyridoxal 5'-phosphate</name>
        <dbReference type="ChEBI" id="CHEBI:597326"/>
    </ligand>
</feature>
<proteinExistence type="inferred from homology"/>
<evidence type="ECO:0000256" key="1">
    <source>
        <dbReference type="ARBA" id="ARBA00022642"/>
    </source>
</evidence>
<comment type="catalytic activity">
    <reaction evidence="5">
        <text>3-hydroxy-L-kynurenine + H2O = 3-hydroxyanthranilate + L-alanine + H(+)</text>
        <dbReference type="Rhea" id="RHEA:25143"/>
        <dbReference type="ChEBI" id="CHEBI:15377"/>
        <dbReference type="ChEBI" id="CHEBI:15378"/>
        <dbReference type="ChEBI" id="CHEBI:36559"/>
        <dbReference type="ChEBI" id="CHEBI:57972"/>
        <dbReference type="ChEBI" id="CHEBI:58125"/>
        <dbReference type="EC" id="3.7.1.3"/>
    </reaction>
</comment>
<dbReference type="EC" id="3.7.1.3" evidence="4 5"/>
<comment type="function">
    <text evidence="4 5">Catalyzes the cleavage of L-kynurenine (L-Kyn) and L-3-hydroxykynurenine (L-3OHKyn) into anthranilic acid (AA) and 3-hydroxyanthranilic acid (3-OHAA), respectively.</text>
</comment>
<dbReference type="InterPro" id="IPR015422">
    <property type="entry name" value="PyrdxlP-dep_Trfase_small"/>
</dbReference>
<gene>
    <name evidence="7" type="ORF">DSTB1V02_LOCUS4939</name>
</gene>
<keyword evidence="8" id="KW-1185">Reference proteome</keyword>
<dbReference type="GO" id="GO:0030170">
    <property type="term" value="F:pyridoxal phosphate binding"/>
    <property type="evidence" value="ECO:0007669"/>
    <property type="project" value="UniProtKB-UniRule"/>
</dbReference>
<dbReference type="GO" id="GO:0034354">
    <property type="term" value="P:'de novo' NAD+ biosynthetic process from L-tryptophan"/>
    <property type="evidence" value="ECO:0007669"/>
    <property type="project" value="UniProtKB-UniRule"/>
</dbReference>
<dbReference type="Proteomes" id="UP000677054">
    <property type="component" value="Unassembled WGS sequence"/>
</dbReference>
<dbReference type="Gene3D" id="3.90.1150.10">
    <property type="entry name" value="Aspartate Aminotransferase, domain 1"/>
    <property type="match status" value="1"/>
</dbReference>
<comment type="pathway">
    <text evidence="4 5">Amino-acid degradation; L-kynurenine degradation; L-alanine and anthranilate from L-kynurenine: step 1/1.</text>
</comment>
<dbReference type="GO" id="GO:0005737">
    <property type="term" value="C:cytoplasm"/>
    <property type="evidence" value="ECO:0007669"/>
    <property type="project" value="UniProtKB-SubCell"/>
</dbReference>
<evidence type="ECO:0000256" key="3">
    <source>
        <dbReference type="ARBA" id="ARBA00022898"/>
    </source>
</evidence>
<dbReference type="FunFam" id="3.40.640.10:FF:000031">
    <property type="entry name" value="Kynureninase"/>
    <property type="match status" value="1"/>
</dbReference>
<dbReference type="PANTHER" id="PTHR14084:SF0">
    <property type="entry name" value="KYNURENINASE"/>
    <property type="match status" value="1"/>
</dbReference>
<comment type="subcellular location">
    <subcellularLocation>
        <location evidence="4 5">Cytoplasm</location>
    </subcellularLocation>
</comment>
<keyword evidence="3 4" id="KW-0663">Pyridoxal phosphate</keyword>
<feature type="domain" description="Aminotransferase class V" evidence="6">
    <location>
        <begin position="135"/>
        <end position="234"/>
    </location>
</feature>
<comment type="cofactor">
    <cofactor evidence="4 5">
        <name>pyridoxal 5'-phosphate</name>
        <dbReference type="ChEBI" id="CHEBI:597326"/>
    </cofactor>
</comment>
<feature type="binding site" evidence="4">
    <location>
        <position position="204"/>
    </location>
    <ligand>
        <name>pyridoxal 5'-phosphate</name>
        <dbReference type="ChEBI" id="CHEBI:597326"/>
    </ligand>
</feature>
<evidence type="ECO:0000313" key="8">
    <source>
        <dbReference type="Proteomes" id="UP000677054"/>
    </source>
</evidence>
<evidence type="ECO:0000259" key="6">
    <source>
        <dbReference type="Pfam" id="PF00266"/>
    </source>
</evidence>
<dbReference type="UniPathway" id="UPA00334">
    <property type="reaction ID" value="UER00455"/>
</dbReference>
<comment type="catalytic activity">
    <reaction evidence="4 5">
        <text>L-kynurenine + H2O = anthranilate + L-alanine + H(+)</text>
        <dbReference type="Rhea" id="RHEA:16813"/>
        <dbReference type="ChEBI" id="CHEBI:15377"/>
        <dbReference type="ChEBI" id="CHEBI:15378"/>
        <dbReference type="ChEBI" id="CHEBI:16567"/>
        <dbReference type="ChEBI" id="CHEBI:57959"/>
        <dbReference type="ChEBI" id="CHEBI:57972"/>
        <dbReference type="EC" id="3.7.1.3"/>
    </reaction>
</comment>
<dbReference type="NCBIfam" id="TIGR01814">
    <property type="entry name" value="kynureninase"/>
    <property type="match status" value="1"/>
</dbReference>
<evidence type="ECO:0000256" key="4">
    <source>
        <dbReference type="HAMAP-Rule" id="MF_03017"/>
    </source>
</evidence>
<comment type="similarity">
    <text evidence="4 5">Belongs to the kynureninase family.</text>
</comment>
<dbReference type="AlphaFoldDB" id="A0A7R9A6N6"/>
<evidence type="ECO:0000313" key="7">
    <source>
        <dbReference type="EMBL" id="CAD7245061.1"/>
    </source>
</evidence>
<dbReference type="InterPro" id="IPR010111">
    <property type="entry name" value="Kynureninase"/>
</dbReference>
<dbReference type="SUPFAM" id="SSF53383">
    <property type="entry name" value="PLP-dependent transferases"/>
    <property type="match status" value="2"/>
</dbReference>
<evidence type="ECO:0000256" key="5">
    <source>
        <dbReference type="PIRNR" id="PIRNR038800"/>
    </source>
</evidence>
<dbReference type="InterPro" id="IPR000192">
    <property type="entry name" value="Aminotrans_V_dom"/>
</dbReference>
<feature type="modified residue" description="N6-(pyridoxal phosphate)lysine" evidence="4">
    <location>
        <position position="227"/>
    </location>
</feature>
<dbReference type="EMBL" id="CAJPEV010000771">
    <property type="protein sequence ID" value="CAG0888387.1"/>
    <property type="molecule type" value="Genomic_DNA"/>
</dbReference>
<reference evidence="7" key="1">
    <citation type="submission" date="2020-11" db="EMBL/GenBank/DDBJ databases">
        <authorList>
            <person name="Tran Van P."/>
        </authorList>
    </citation>
    <scope>NUCLEOTIDE SEQUENCE</scope>
</reference>
<dbReference type="InterPro" id="IPR015424">
    <property type="entry name" value="PyrdxlP-dep_Trfase"/>
</dbReference>
<dbReference type="UniPathway" id="UPA00253">
    <property type="reaction ID" value="UER00329"/>
</dbReference>
<feature type="binding site" evidence="4">
    <location>
        <position position="226"/>
    </location>
    <ligand>
        <name>pyridoxal 5'-phosphate</name>
        <dbReference type="ChEBI" id="CHEBI:597326"/>
    </ligand>
</feature>